<feature type="region of interest" description="Disordered" evidence="3">
    <location>
        <begin position="233"/>
        <end position="392"/>
    </location>
</feature>
<proteinExistence type="predicted"/>
<dbReference type="SUPFAM" id="SSF50044">
    <property type="entry name" value="SH3-domain"/>
    <property type="match status" value="1"/>
</dbReference>
<dbReference type="PROSITE" id="PS50002">
    <property type="entry name" value="SH3"/>
    <property type="match status" value="1"/>
</dbReference>
<evidence type="ECO:0000256" key="2">
    <source>
        <dbReference type="PROSITE-ProRule" id="PRU00192"/>
    </source>
</evidence>
<dbReference type="VEuPathDB" id="FungiDB:AMAG_18299"/>
<evidence type="ECO:0000259" key="4">
    <source>
        <dbReference type="PROSITE" id="PS50002"/>
    </source>
</evidence>
<sequence>MIASASTRSPAQPLPAPMPAHFKRAVPVPGARAATDASNRTVYMAGPYGRSVATGSTSSPFFCADNNALVQLNGVADASGVRSLGARCADGKDSPVYNNQAAQAATTPGTSFNLSLPAVDQGLFGTLMVRADAANITALAVGNTTAGDVNGGRIVLDPQDTSLNYAVRQSNCSLTGFALALVARATGPPHAWVYINGNPAVTSVGVAAAALGQQNGMAGTVPRPQSRMLQVVEGTERPPPLSLVGSNVPDIPLPLVSPRSPTAVMRSPTRSTHASTHPSTRASTHPSTVAGPTSPRTAQFFEPGTVLSLTRTGSLSRGPAQQAQQPQQQRQANRMSLTPPGSTTDRRESETTSSTIELNPSSRGPPPASSSSAGGWLARIPESGEPSLAPTVTSIRVRGPRLAATSFVPAQPDELALEQGDVLHVHAVYSDGWAYCSNLATDPPAKGLVPVTCIDAQVADVELLQMQQAMVVKGVISAVQMGSLQRAPGSGGRGSGAGAGAY</sequence>
<name>A0A0L0S8J2_ALLM3</name>
<dbReference type="AlphaFoldDB" id="A0A0L0S8J2"/>
<dbReference type="Gene3D" id="2.30.30.40">
    <property type="entry name" value="SH3 Domains"/>
    <property type="match status" value="1"/>
</dbReference>
<gene>
    <name evidence="5" type="ORF">AMAG_18299</name>
</gene>
<reference evidence="6" key="2">
    <citation type="submission" date="2009-11" db="EMBL/GenBank/DDBJ databases">
        <title>The Genome Sequence of Allomyces macrogynus strain ATCC 38327.</title>
        <authorList>
            <consortium name="The Broad Institute Genome Sequencing Platform"/>
            <person name="Russ C."/>
            <person name="Cuomo C."/>
            <person name="Shea T."/>
            <person name="Young S.K."/>
            <person name="Zeng Q."/>
            <person name="Koehrsen M."/>
            <person name="Haas B."/>
            <person name="Borodovsky M."/>
            <person name="Guigo R."/>
            <person name="Alvarado L."/>
            <person name="Berlin A."/>
            <person name="Borenstein D."/>
            <person name="Chen Z."/>
            <person name="Engels R."/>
            <person name="Freedman E."/>
            <person name="Gellesch M."/>
            <person name="Goldberg J."/>
            <person name="Griggs A."/>
            <person name="Gujja S."/>
            <person name="Heiman D."/>
            <person name="Hepburn T."/>
            <person name="Howarth C."/>
            <person name="Jen D."/>
            <person name="Larson L."/>
            <person name="Lewis B."/>
            <person name="Mehta T."/>
            <person name="Park D."/>
            <person name="Pearson M."/>
            <person name="Roberts A."/>
            <person name="Saif S."/>
            <person name="Shenoy N."/>
            <person name="Sisk P."/>
            <person name="Stolte C."/>
            <person name="Sykes S."/>
            <person name="Walk T."/>
            <person name="White J."/>
            <person name="Yandava C."/>
            <person name="Burger G."/>
            <person name="Gray M.W."/>
            <person name="Holland P.W.H."/>
            <person name="King N."/>
            <person name="Lang F.B.F."/>
            <person name="Roger A.J."/>
            <person name="Ruiz-Trillo I."/>
            <person name="Lander E."/>
            <person name="Nusbaum C."/>
        </authorList>
    </citation>
    <scope>NUCLEOTIDE SEQUENCE [LARGE SCALE GENOMIC DNA]</scope>
    <source>
        <strain evidence="6">ATCC 38327</strain>
    </source>
</reference>
<protein>
    <recommendedName>
        <fullName evidence="4">SH3 domain-containing protein</fullName>
    </recommendedName>
</protein>
<dbReference type="OrthoDB" id="5340910at2759"/>
<evidence type="ECO:0000256" key="1">
    <source>
        <dbReference type="ARBA" id="ARBA00022443"/>
    </source>
</evidence>
<feature type="compositionally biased region" description="Polar residues" evidence="3">
    <location>
        <begin position="268"/>
        <end position="297"/>
    </location>
</feature>
<keyword evidence="1 2" id="KW-0728">SH3 domain</keyword>
<keyword evidence="6" id="KW-1185">Reference proteome</keyword>
<evidence type="ECO:0000313" key="6">
    <source>
        <dbReference type="Proteomes" id="UP000054350"/>
    </source>
</evidence>
<dbReference type="InterPro" id="IPR001452">
    <property type="entry name" value="SH3_domain"/>
</dbReference>
<dbReference type="EMBL" id="GG745333">
    <property type="protein sequence ID" value="KNE58720.1"/>
    <property type="molecule type" value="Genomic_DNA"/>
</dbReference>
<dbReference type="Pfam" id="PF00018">
    <property type="entry name" value="SH3_1"/>
    <property type="match status" value="1"/>
</dbReference>
<feature type="compositionally biased region" description="Low complexity" evidence="3">
    <location>
        <begin position="319"/>
        <end position="332"/>
    </location>
</feature>
<organism evidence="5 6">
    <name type="scientific">Allomyces macrogynus (strain ATCC 38327)</name>
    <name type="common">Allomyces javanicus var. macrogynus</name>
    <dbReference type="NCBI Taxonomy" id="578462"/>
    <lineage>
        <taxon>Eukaryota</taxon>
        <taxon>Fungi</taxon>
        <taxon>Fungi incertae sedis</taxon>
        <taxon>Blastocladiomycota</taxon>
        <taxon>Blastocladiomycetes</taxon>
        <taxon>Blastocladiales</taxon>
        <taxon>Blastocladiaceae</taxon>
        <taxon>Allomyces</taxon>
    </lineage>
</organism>
<feature type="domain" description="SH3" evidence="4">
    <location>
        <begin position="396"/>
        <end position="459"/>
    </location>
</feature>
<reference evidence="5 6" key="1">
    <citation type="submission" date="2009-11" db="EMBL/GenBank/DDBJ databases">
        <title>Annotation of Allomyces macrogynus ATCC 38327.</title>
        <authorList>
            <consortium name="The Broad Institute Genome Sequencing Platform"/>
            <person name="Russ C."/>
            <person name="Cuomo C."/>
            <person name="Burger G."/>
            <person name="Gray M.W."/>
            <person name="Holland P.W.H."/>
            <person name="King N."/>
            <person name="Lang F.B.F."/>
            <person name="Roger A.J."/>
            <person name="Ruiz-Trillo I."/>
            <person name="Young S.K."/>
            <person name="Zeng Q."/>
            <person name="Gargeya S."/>
            <person name="Fitzgerald M."/>
            <person name="Haas B."/>
            <person name="Abouelleil A."/>
            <person name="Alvarado L."/>
            <person name="Arachchi H.M."/>
            <person name="Berlin A."/>
            <person name="Chapman S.B."/>
            <person name="Gearin G."/>
            <person name="Goldberg J."/>
            <person name="Griggs A."/>
            <person name="Gujja S."/>
            <person name="Hansen M."/>
            <person name="Heiman D."/>
            <person name="Howarth C."/>
            <person name="Larimer J."/>
            <person name="Lui A."/>
            <person name="MacDonald P.J.P."/>
            <person name="McCowen C."/>
            <person name="Montmayeur A."/>
            <person name="Murphy C."/>
            <person name="Neiman D."/>
            <person name="Pearson M."/>
            <person name="Priest M."/>
            <person name="Roberts A."/>
            <person name="Saif S."/>
            <person name="Shea T."/>
            <person name="Sisk P."/>
            <person name="Stolte C."/>
            <person name="Sykes S."/>
            <person name="Wortman J."/>
            <person name="Nusbaum C."/>
            <person name="Birren B."/>
        </authorList>
    </citation>
    <scope>NUCLEOTIDE SEQUENCE [LARGE SCALE GENOMIC DNA]</scope>
    <source>
        <strain evidence="5 6">ATCC 38327</strain>
    </source>
</reference>
<evidence type="ECO:0000256" key="3">
    <source>
        <dbReference type="SAM" id="MobiDB-lite"/>
    </source>
</evidence>
<dbReference type="InterPro" id="IPR036028">
    <property type="entry name" value="SH3-like_dom_sf"/>
</dbReference>
<dbReference type="Proteomes" id="UP000054350">
    <property type="component" value="Unassembled WGS sequence"/>
</dbReference>
<accession>A0A0L0S8J2</accession>
<evidence type="ECO:0000313" key="5">
    <source>
        <dbReference type="EMBL" id="KNE58720.1"/>
    </source>
</evidence>